<protein>
    <recommendedName>
        <fullName evidence="2">DUF7952 domain-containing protein</fullName>
    </recommendedName>
</protein>
<dbReference type="AlphaFoldDB" id="A0A699HD90"/>
<feature type="non-terminal residue" evidence="3">
    <location>
        <position position="235"/>
    </location>
</feature>
<name>A0A699HD90_TANCI</name>
<feature type="coiled-coil region" evidence="1">
    <location>
        <begin position="52"/>
        <end position="79"/>
    </location>
</feature>
<feature type="domain" description="DUF7952" evidence="2">
    <location>
        <begin position="141"/>
        <end position="173"/>
    </location>
</feature>
<proteinExistence type="predicted"/>
<keyword evidence="1" id="KW-0175">Coiled coil</keyword>
<evidence type="ECO:0000313" key="3">
    <source>
        <dbReference type="EMBL" id="GEX99846.1"/>
    </source>
</evidence>
<dbReference type="EMBL" id="BKCJ010144470">
    <property type="protein sequence ID" value="GEX99846.1"/>
    <property type="molecule type" value="Genomic_DNA"/>
</dbReference>
<accession>A0A699HD90</accession>
<organism evidence="3">
    <name type="scientific">Tanacetum cinerariifolium</name>
    <name type="common">Dalmatian daisy</name>
    <name type="synonym">Chrysanthemum cinerariifolium</name>
    <dbReference type="NCBI Taxonomy" id="118510"/>
    <lineage>
        <taxon>Eukaryota</taxon>
        <taxon>Viridiplantae</taxon>
        <taxon>Streptophyta</taxon>
        <taxon>Embryophyta</taxon>
        <taxon>Tracheophyta</taxon>
        <taxon>Spermatophyta</taxon>
        <taxon>Magnoliopsida</taxon>
        <taxon>eudicotyledons</taxon>
        <taxon>Gunneridae</taxon>
        <taxon>Pentapetalae</taxon>
        <taxon>asterids</taxon>
        <taxon>campanulids</taxon>
        <taxon>Asterales</taxon>
        <taxon>Asteraceae</taxon>
        <taxon>Asteroideae</taxon>
        <taxon>Anthemideae</taxon>
        <taxon>Anthemidinae</taxon>
        <taxon>Tanacetum</taxon>
    </lineage>
</organism>
<comment type="caution">
    <text evidence="3">The sequence shown here is derived from an EMBL/GenBank/DDBJ whole genome shotgun (WGS) entry which is preliminary data.</text>
</comment>
<reference evidence="3" key="1">
    <citation type="journal article" date="2019" name="Sci. Rep.">
        <title>Draft genome of Tanacetum cinerariifolium, the natural source of mosquito coil.</title>
        <authorList>
            <person name="Yamashiro T."/>
            <person name="Shiraishi A."/>
            <person name="Satake H."/>
            <person name="Nakayama K."/>
        </authorList>
    </citation>
    <scope>NUCLEOTIDE SEQUENCE</scope>
</reference>
<dbReference type="InterPro" id="IPR057712">
    <property type="entry name" value="DUF7952"/>
</dbReference>
<sequence>MAPDALVKRRRVDACRWNFVIDKTDNWRHQEGEPRQIEEIHDHQGEVSVVRVETSEQEIEALRARAASAEANVSILRDVLLIAGDKITDLEFQAKDTEFILHRCERERIQDSARIHRLEEHLAKLNGYGSKRRLCKALELWNVLEKESFLLGLYIFEKNFARLRRFIESKKLGIYCRITMLSFISRMNTKDGRIVARVEEKSVFWDQGFLAAYDYRSLLLVWFLMYLKNAIIPLW</sequence>
<evidence type="ECO:0000259" key="2">
    <source>
        <dbReference type="Pfam" id="PF25826"/>
    </source>
</evidence>
<gene>
    <name evidence="3" type="ORF">Tci_371821</name>
</gene>
<dbReference type="Pfam" id="PF25826">
    <property type="entry name" value="DUF7952"/>
    <property type="match status" value="1"/>
</dbReference>
<evidence type="ECO:0000256" key="1">
    <source>
        <dbReference type="SAM" id="Coils"/>
    </source>
</evidence>